<feature type="signal peptide" evidence="1">
    <location>
        <begin position="1"/>
        <end position="29"/>
    </location>
</feature>
<name>A0A224VG44_9LACO</name>
<reference evidence="2 4" key="1">
    <citation type="journal article" date="2017" name="Biosci Microbiota Food Health">
        <title>Genomic characterization reconfirms the taxonomic status of Lactobacillus parakefiri.</title>
        <authorList>
            <person name="Tanizawa Y."/>
            <person name="Kobayashi H."/>
            <person name="Kaminuma E."/>
            <person name="Sakamoto M."/>
            <person name="Ohkuma M."/>
            <person name="Nakamura Y."/>
            <person name="Arita M."/>
            <person name="Tohno M."/>
        </authorList>
    </citation>
    <scope>NUCLEOTIDE SEQUENCE [LARGE SCALE GENOMIC DNA]</scope>
    <source>
        <strain evidence="2 4">JCM 8573</strain>
    </source>
</reference>
<evidence type="ECO:0000313" key="2">
    <source>
        <dbReference type="EMBL" id="GAW72063.1"/>
    </source>
</evidence>
<evidence type="ECO:0000256" key="1">
    <source>
        <dbReference type="SAM" id="SignalP"/>
    </source>
</evidence>
<dbReference type="AlphaFoldDB" id="A0A224VG44"/>
<dbReference type="EMBL" id="BDGB01000054">
    <property type="protein sequence ID" value="GAW72063.1"/>
    <property type="molecule type" value="Genomic_DNA"/>
</dbReference>
<gene>
    <name evidence="3" type="ORF">C5L28_000261</name>
    <name evidence="2" type="ORF">LPKJCM_01171</name>
</gene>
<reference evidence="3 5" key="2">
    <citation type="journal article" date="2019" name="Appl. Microbiol. Biotechnol.">
        <title>Uncovering carbohydrate metabolism through a genotype-phenotype association study of 56 lactic acid bacteria genomes.</title>
        <authorList>
            <person name="Buron-Moles G."/>
            <person name="Chailyan A."/>
            <person name="Dolejs I."/>
            <person name="Forster J."/>
            <person name="Miks M.H."/>
        </authorList>
    </citation>
    <scope>NUCLEOTIDE SEQUENCE [LARGE SCALE GENOMIC DNA]</scope>
    <source>
        <strain evidence="3 5">DSM 10551</strain>
    </source>
</reference>
<dbReference type="Proteomes" id="UP000214739">
    <property type="component" value="Unassembled WGS sequence"/>
</dbReference>
<evidence type="ECO:0000313" key="5">
    <source>
        <dbReference type="Proteomes" id="UP000294668"/>
    </source>
</evidence>
<protein>
    <submittedName>
        <fullName evidence="2">Uncharacterized protein</fullName>
    </submittedName>
</protein>
<dbReference type="Proteomes" id="UP000294668">
    <property type="component" value="Unassembled WGS sequence"/>
</dbReference>
<evidence type="ECO:0000313" key="3">
    <source>
        <dbReference type="EMBL" id="TDG91689.1"/>
    </source>
</evidence>
<feature type="chain" id="PRO_5044569636" evidence="1">
    <location>
        <begin position="30"/>
        <end position="137"/>
    </location>
</feature>
<keyword evidence="1" id="KW-0732">Signal</keyword>
<proteinExistence type="predicted"/>
<reference evidence="3" key="3">
    <citation type="submission" date="2019-02" db="EMBL/GenBank/DDBJ databases">
        <authorList>
            <person name="Buron G."/>
            <person name="Chaylann A."/>
            <person name="Dolejs I."/>
            <person name="Forster J."/>
            <person name="Miks M.H."/>
        </authorList>
    </citation>
    <scope>NUCLEOTIDE SEQUENCE</scope>
    <source>
        <strain evidence="3">DSM 10551</strain>
    </source>
</reference>
<dbReference type="EMBL" id="PUFL01000052">
    <property type="protein sequence ID" value="TDG91689.1"/>
    <property type="molecule type" value="Genomic_DNA"/>
</dbReference>
<sequence>MKKWKVLLGTLALSLGLLFTFSSYETASAATWHYGIPKVLQDTKWRGKRVFMGWGAYSYQKIKFWKTKYYFIEGQDSWLPLKCQWKKNGNIYTIYSHHFAQGLSGPNWLKVKRINAYKLVYKAPSVSPHVAVRVPFN</sequence>
<comment type="caution">
    <text evidence="2">The sequence shown here is derived from an EMBL/GenBank/DDBJ whole genome shotgun (WGS) entry which is preliminary data.</text>
</comment>
<organism evidence="2 4">
    <name type="scientific">Lentilactobacillus parakefiri</name>
    <dbReference type="NCBI Taxonomy" id="152332"/>
    <lineage>
        <taxon>Bacteria</taxon>
        <taxon>Bacillati</taxon>
        <taxon>Bacillota</taxon>
        <taxon>Bacilli</taxon>
        <taxon>Lactobacillales</taxon>
        <taxon>Lactobacillaceae</taxon>
        <taxon>Lentilactobacillus</taxon>
    </lineage>
</organism>
<dbReference type="RefSeq" id="WP_057962147.1">
    <property type="nucleotide sequence ID" value="NZ_BAAAXO010000003.1"/>
</dbReference>
<dbReference type="OrthoDB" id="2326259at2"/>
<evidence type="ECO:0000313" key="4">
    <source>
        <dbReference type="Proteomes" id="UP000214739"/>
    </source>
</evidence>
<accession>A0A224VG44</accession>
<keyword evidence="5" id="KW-1185">Reference proteome</keyword>